<evidence type="ECO:0000313" key="3">
    <source>
        <dbReference type="Proteomes" id="UP000321892"/>
    </source>
</evidence>
<dbReference type="Proteomes" id="UP000321892">
    <property type="component" value="Chromosome"/>
</dbReference>
<dbReference type="PROSITE" id="PS51257">
    <property type="entry name" value="PROKAR_LIPOPROTEIN"/>
    <property type="match status" value="1"/>
</dbReference>
<dbReference type="RefSeq" id="WP_026745996.1">
    <property type="nucleotide sequence ID" value="NZ_AP019823.1"/>
</dbReference>
<organism evidence="2 3">
    <name type="scientific">Leptotrichia hofstadii</name>
    <dbReference type="NCBI Taxonomy" id="157688"/>
    <lineage>
        <taxon>Bacteria</taxon>
        <taxon>Fusobacteriati</taxon>
        <taxon>Fusobacteriota</taxon>
        <taxon>Fusobacteriia</taxon>
        <taxon>Fusobacteriales</taxon>
        <taxon>Leptotrichiaceae</taxon>
        <taxon>Leptotrichia</taxon>
    </lineage>
</organism>
<gene>
    <name evidence="2" type="ORF">JCM16775_1676</name>
</gene>
<feature type="signal peptide" evidence="1">
    <location>
        <begin position="1"/>
        <end position="23"/>
    </location>
</feature>
<name>A0A510JL05_9FUSO</name>
<dbReference type="EMBL" id="AP019823">
    <property type="protein sequence ID" value="BBM38965.1"/>
    <property type="molecule type" value="Genomic_DNA"/>
</dbReference>
<dbReference type="InterPro" id="IPR047937">
    <property type="entry name" value="Eex_IncN-like"/>
</dbReference>
<accession>A0A510JL05</accession>
<protein>
    <recommendedName>
        <fullName evidence="4">Lipoprotein</fullName>
    </recommendedName>
</protein>
<evidence type="ECO:0000256" key="1">
    <source>
        <dbReference type="SAM" id="SignalP"/>
    </source>
</evidence>
<keyword evidence="3" id="KW-1185">Reference proteome</keyword>
<evidence type="ECO:0000313" key="2">
    <source>
        <dbReference type="EMBL" id="BBM38965.1"/>
    </source>
</evidence>
<feature type="chain" id="PRO_5022000905" description="Lipoprotein" evidence="1">
    <location>
        <begin position="24"/>
        <end position="213"/>
    </location>
</feature>
<keyword evidence="1" id="KW-0732">Signal</keyword>
<sequence length="213" mass="24225">MKKVKAMLILTAFIGLLSCGGNSADDLKKDEKLLKETMQKCSTGKLKLNDKNCVNVKKVQAEMAKEVWDKNKAEIEAKVKENEKYIENGQYEHMFDLLPEKVAEHVGKANGVTAKEFVEEVSKYASEEYEDGKLILTRDFSKARVNQTFSGRTYVIVPLSSQLKISDGKSEESKSETLIFEDEGKWYMINIDKTSIPVLKEVYPDLKELKELK</sequence>
<reference evidence="2 3" key="1">
    <citation type="submission" date="2019-07" db="EMBL/GenBank/DDBJ databases">
        <title>Complete Genome Sequence of Leptotrichia hofstadii Strain JCM16775.</title>
        <authorList>
            <person name="Watanabe S."/>
            <person name="Cui L."/>
        </authorList>
    </citation>
    <scope>NUCLEOTIDE SEQUENCE [LARGE SCALE GENOMIC DNA]</scope>
    <source>
        <strain evidence="2 3">JCM16775</strain>
    </source>
</reference>
<dbReference type="KEGG" id="lhf:JCM16775_1676"/>
<dbReference type="OrthoDB" id="5691059at2"/>
<dbReference type="AlphaFoldDB" id="A0A510JL05"/>
<evidence type="ECO:0008006" key="4">
    <source>
        <dbReference type="Google" id="ProtNLM"/>
    </source>
</evidence>
<dbReference type="NCBIfam" id="NF033894">
    <property type="entry name" value="Eex_IncN"/>
    <property type="match status" value="1"/>
</dbReference>
<proteinExistence type="predicted"/>